<dbReference type="UniPathway" id="UPA00035">
    <property type="reaction ID" value="UER00044"/>
</dbReference>
<dbReference type="CDD" id="cd04724">
    <property type="entry name" value="Tryptophan_synthase_alpha"/>
    <property type="match status" value="1"/>
</dbReference>
<dbReference type="OrthoDB" id="9804578at2"/>
<dbReference type="NCBIfam" id="TIGR00262">
    <property type="entry name" value="trpA"/>
    <property type="match status" value="1"/>
</dbReference>
<comment type="function">
    <text evidence="1 9">The alpha subunit is responsible for the aldol cleavage of indoleglycerol phosphate to indole and glyceraldehyde 3-phosphate.</text>
</comment>
<dbReference type="PANTHER" id="PTHR43406:SF1">
    <property type="entry name" value="TRYPTOPHAN SYNTHASE ALPHA CHAIN, CHLOROPLASTIC"/>
    <property type="match status" value="1"/>
</dbReference>
<dbReference type="SUPFAM" id="SSF51366">
    <property type="entry name" value="Ribulose-phoshate binding barrel"/>
    <property type="match status" value="1"/>
</dbReference>
<keyword evidence="5 9" id="KW-0822">Tryptophan biosynthesis</keyword>
<accession>A0A5P1X2K1</accession>
<dbReference type="Pfam" id="PF00290">
    <property type="entry name" value="Trp_syntA"/>
    <property type="match status" value="1"/>
</dbReference>
<dbReference type="InterPro" id="IPR002028">
    <property type="entry name" value="Trp_synthase_suA"/>
</dbReference>
<evidence type="ECO:0000313" key="11">
    <source>
        <dbReference type="EMBL" id="QER66691.1"/>
    </source>
</evidence>
<keyword evidence="4 9" id="KW-0028">Amino-acid biosynthesis</keyword>
<sequence length="255" mass="27275">MTKLQDAFSDPKTLVAFTVAGDPNMQKSVDYVLSMVNAGADVIELGIPFSDPTADGPVVQAGGLRAFASGITTTKVFEIVKMIRAQTDVPLVFLSYLNKLFDYGYQAFFEKCQELDVNGVVIPDLPYEERGEIADLAEGHGVSIIPLVAPTSGDRIQKIVKDSTGFVYLVSSLGITGVRDDNEMSHDLSASVAEIKKYTDAPVAVGFGIHTPEQVEKMNEIADGAIIGSGIVKLVENNPDNASAAIEEYVKAIKA</sequence>
<evidence type="ECO:0000313" key="12">
    <source>
        <dbReference type="Proteomes" id="UP000325295"/>
    </source>
</evidence>
<evidence type="ECO:0000256" key="3">
    <source>
        <dbReference type="ARBA" id="ARBA00011270"/>
    </source>
</evidence>
<dbReference type="FunFam" id="3.20.20.70:FF:000037">
    <property type="entry name" value="Tryptophan synthase alpha chain"/>
    <property type="match status" value="1"/>
</dbReference>
<evidence type="ECO:0000256" key="1">
    <source>
        <dbReference type="ARBA" id="ARBA00003365"/>
    </source>
</evidence>
<keyword evidence="7 9" id="KW-0456">Lyase</keyword>
<dbReference type="GO" id="GO:0004834">
    <property type="term" value="F:tryptophan synthase activity"/>
    <property type="evidence" value="ECO:0007669"/>
    <property type="project" value="UniProtKB-UniRule"/>
</dbReference>
<feature type="active site" description="Proton acceptor" evidence="9">
    <location>
        <position position="55"/>
    </location>
</feature>
<comment type="catalytic activity">
    <reaction evidence="8 9">
        <text>(1S,2R)-1-C-(indol-3-yl)glycerol 3-phosphate + L-serine = D-glyceraldehyde 3-phosphate + L-tryptophan + H2O</text>
        <dbReference type="Rhea" id="RHEA:10532"/>
        <dbReference type="ChEBI" id="CHEBI:15377"/>
        <dbReference type="ChEBI" id="CHEBI:33384"/>
        <dbReference type="ChEBI" id="CHEBI:57912"/>
        <dbReference type="ChEBI" id="CHEBI:58866"/>
        <dbReference type="ChEBI" id="CHEBI:59776"/>
        <dbReference type="EC" id="4.2.1.20"/>
    </reaction>
</comment>
<dbReference type="RefSeq" id="WP_150203376.1">
    <property type="nucleotide sequence ID" value="NZ_CAXYVY010000040.1"/>
</dbReference>
<gene>
    <name evidence="9" type="primary">trpA</name>
    <name evidence="11" type="ORF">F0161_01615</name>
</gene>
<keyword evidence="12" id="KW-1185">Reference proteome</keyword>
<evidence type="ECO:0000256" key="5">
    <source>
        <dbReference type="ARBA" id="ARBA00022822"/>
    </source>
</evidence>
<evidence type="ECO:0000256" key="8">
    <source>
        <dbReference type="ARBA" id="ARBA00049047"/>
    </source>
</evidence>
<organism evidence="11 12">
    <name type="scientific">Paucilactobacillus nenjiangensis</name>
    <dbReference type="NCBI Taxonomy" id="1296540"/>
    <lineage>
        <taxon>Bacteria</taxon>
        <taxon>Bacillati</taxon>
        <taxon>Bacillota</taxon>
        <taxon>Bacilli</taxon>
        <taxon>Lactobacillales</taxon>
        <taxon>Lactobacillaceae</taxon>
        <taxon>Paucilactobacillus</taxon>
    </lineage>
</organism>
<comment type="similarity">
    <text evidence="9 10">Belongs to the TrpA family.</text>
</comment>
<evidence type="ECO:0000256" key="7">
    <source>
        <dbReference type="ARBA" id="ARBA00023239"/>
    </source>
</evidence>
<feature type="active site" description="Proton acceptor" evidence="9">
    <location>
        <position position="44"/>
    </location>
</feature>
<evidence type="ECO:0000256" key="10">
    <source>
        <dbReference type="RuleBase" id="RU003662"/>
    </source>
</evidence>
<evidence type="ECO:0000256" key="9">
    <source>
        <dbReference type="HAMAP-Rule" id="MF_00131"/>
    </source>
</evidence>
<dbReference type="HAMAP" id="MF_00131">
    <property type="entry name" value="Trp_synth_alpha"/>
    <property type="match status" value="1"/>
</dbReference>
<dbReference type="GO" id="GO:0005829">
    <property type="term" value="C:cytosol"/>
    <property type="evidence" value="ECO:0007669"/>
    <property type="project" value="TreeGrafter"/>
</dbReference>
<evidence type="ECO:0000256" key="2">
    <source>
        <dbReference type="ARBA" id="ARBA00004733"/>
    </source>
</evidence>
<dbReference type="KEGG" id="lnn:F0161_01615"/>
<dbReference type="InterPro" id="IPR011060">
    <property type="entry name" value="RibuloseP-bd_barrel"/>
</dbReference>
<dbReference type="EMBL" id="CP043939">
    <property type="protein sequence ID" value="QER66691.1"/>
    <property type="molecule type" value="Genomic_DNA"/>
</dbReference>
<reference evidence="11 12" key="1">
    <citation type="submission" date="2019-09" db="EMBL/GenBank/DDBJ databases">
        <title>Complete Genome Sequence of Lactobacillus nenjiangensis SH-Y15, isolated from sauerkraut.</title>
        <authorList>
            <person name="Yang H."/>
        </authorList>
    </citation>
    <scope>NUCLEOTIDE SEQUENCE [LARGE SCALE GENOMIC DNA]</scope>
    <source>
        <strain evidence="11 12">SH-Y15</strain>
    </source>
</reference>
<keyword evidence="6 9" id="KW-0057">Aromatic amino acid biosynthesis</keyword>
<comment type="subunit">
    <text evidence="3 9">Tetramer of two alpha and two beta chains.</text>
</comment>
<dbReference type="Gene3D" id="3.20.20.70">
    <property type="entry name" value="Aldolase class I"/>
    <property type="match status" value="1"/>
</dbReference>
<dbReference type="InterPro" id="IPR013785">
    <property type="entry name" value="Aldolase_TIM"/>
</dbReference>
<dbReference type="AlphaFoldDB" id="A0A5P1X2K1"/>
<dbReference type="EC" id="4.2.1.20" evidence="9"/>
<evidence type="ECO:0000256" key="4">
    <source>
        <dbReference type="ARBA" id="ARBA00022605"/>
    </source>
</evidence>
<evidence type="ECO:0000256" key="6">
    <source>
        <dbReference type="ARBA" id="ARBA00023141"/>
    </source>
</evidence>
<dbReference type="Proteomes" id="UP000325295">
    <property type="component" value="Chromosome"/>
</dbReference>
<comment type="pathway">
    <text evidence="2 9">Amino-acid biosynthesis; L-tryptophan biosynthesis; L-tryptophan from chorismate: step 5/5.</text>
</comment>
<proteinExistence type="inferred from homology"/>
<protein>
    <recommendedName>
        <fullName evidence="9">Tryptophan synthase alpha chain</fullName>
        <ecNumber evidence="9">4.2.1.20</ecNumber>
    </recommendedName>
</protein>
<dbReference type="PANTHER" id="PTHR43406">
    <property type="entry name" value="TRYPTOPHAN SYNTHASE, ALPHA CHAIN"/>
    <property type="match status" value="1"/>
</dbReference>
<name>A0A5P1X2K1_9LACO</name>